<evidence type="ECO:0000313" key="2">
    <source>
        <dbReference type="EMBL" id="PIW66675.1"/>
    </source>
</evidence>
<dbReference type="AlphaFoldDB" id="A0A2J0LFP6"/>
<dbReference type="Pfam" id="PF02577">
    <property type="entry name" value="BFN_dom"/>
    <property type="match status" value="1"/>
</dbReference>
<comment type="caution">
    <text evidence="2">The sequence shown here is derived from an EMBL/GenBank/DDBJ whole genome shotgun (WGS) entry which is preliminary data.</text>
</comment>
<dbReference type="EMBL" id="PFGP01000035">
    <property type="protein sequence ID" value="PIW66675.1"/>
    <property type="molecule type" value="Genomic_DNA"/>
</dbReference>
<evidence type="ECO:0000313" key="3">
    <source>
        <dbReference type="Proteomes" id="UP000231267"/>
    </source>
</evidence>
<protein>
    <recommendedName>
        <fullName evidence="1">BFN domain-containing protein</fullName>
    </recommendedName>
</protein>
<dbReference type="InterPro" id="IPR036104">
    <property type="entry name" value="BFN_sf"/>
</dbReference>
<proteinExistence type="predicted"/>
<dbReference type="InterPro" id="IPR003729">
    <property type="entry name" value="Bi_nuclease_dom"/>
</dbReference>
<dbReference type="PANTHER" id="PTHR15160">
    <property type="entry name" value="VON HIPPEL-LINDAU PROTEIN"/>
    <property type="match status" value="1"/>
</dbReference>
<sequence>MVEMALNKIRIDEKSEGQMIVLKEKTGTRQLPIIIGISEVAAIKRNISGIEPPRPMTHDLLANIVSGVGARLEKVVIDKIEANTFYAKLVLKVKSDSGRDKKTLIDARPSDSIALAIRLEAPIFVEENVFEELKKYEQVI</sequence>
<name>A0A2J0LFP6_9BACT</name>
<feature type="domain" description="BFN" evidence="1">
    <location>
        <begin position="1"/>
        <end position="137"/>
    </location>
</feature>
<dbReference type="PANTHER" id="PTHR15160:SF1">
    <property type="entry name" value="VON HIPPEL-LINDAU DISEASE TUMOR SUPPRESSOR"/>
    <property type="match status" value="1"/>
</dbReference>
<dbReference type="SUPFAM" id="SSF103256">
    <property type="entry name" value="Hypothetical protein TM0160"/>
    <property type="match status" value="1"/>
</dbReference>
<dbReference type="PROSITE" id="PS51658">
    <property type="entry name" value="BFN"/>
    <property type="match status" value="1"/>
</dbReference>
<organism evidence="2 3">
    <name type="scientific">Candidatus Taenaricola geysiri</name>
    <dbReference type="NCBI Taxonomy" id="1974752"/>
    <lineage>
        <taxon>Bacteria</taxon>
        <taxon>Pseudomonadati</taxon>
        <taxon>Candidatus Omnitrophota</taxon>
        <taxon>Candidatus Taenaricola</taxon>
    </lineage>
</organism>
<dbReference type="Gene3D" id="3.10.690.10">
    <property type="entry name" value="Bifunctional nuclease domain"/>
    <property type="match status" value="1"/>
</dbReference>
<evidence type="ECO:0000259" key="1">
    <source>
        <dbReference type="PROSITE" id="PS51658"/>
    </source>
</evidence>
<gene>
    <name evidence="2" type="ORF">COW11_01915</name>
</gene>
<reference evidence="2 3" key="1">
    <citation type="submission" date="2017-09" db="EMBL/GenBank/DDBJ databases">
        <title>Depth-based differentiation of microbial function through sediment-hosted aquifers and enrichment of novel symbionts in the deep terrestrial subsurface.</title>
        <authorList>
            <person name="Probst A.J."/>
            <person name="Ladd B."/>
            <person name="Jarett J.K."/>
            <person name="Geller-Mcgrath D.E."/>
            <person name="Sieber C.M."/>
            <person name="Emerson J.B."/>
            <person name="Anantharaman K."/>
            <person name="Thomas B.C."/>
            <person name="Malmstrom R."/>
            <person name="Stieglmeier M."/>
            <person name="Klingl A."/>
            <person name="Woyke T."/>
            <person name="Ryan C.M."/>
            <person name="Banfield J.F."/>
        </authorList>
    </citation>
    <scope>NUCLEOTIDE SEQUENCE [LARGE SCALE GENOMIC DNA]</scope>
    <source>
        <strain evidence="2">CG12_big_fil_rev_8_21_14_0_65_43_15</strain>
    </source>
</reference>
<dbReference type="Proteomes" id="UP000231267">
    <property type="component" value="Unassembled WGS sequence"/>
</dbReference>
<accession>A0A2J0LFP6</accession>
<dbReference type="GO" id="GO:0004518">
    <property type="term" value="F:nuclease activity"/>
    <property type="evidence" value="ECO:0007669"/>
    <property type="project" value="InterPro"/>
</dbReference>